<feature type="transmembrane region" description="Helical" evidence="7">
    <location>
        <begin position="405"/>
        <end position="426"/>
    </location>
</feature>
<dbReference type="InterPro" id="IPR011701">
    <property type="entry name" value="MFS"/>
</dbReference>
<protein>
    <submittedName>
        <fullName evidence="9">EmrB/QacA subfamily drug resistance transporter</fullName>
    </submittedName>
</protein>
<feature type="transmembrane region" description="Helical" evidence="7">
    <location>
        <begin position="110"/>
        <end position="130"/>
    </location>
</feature>
<feature type="transmembrane region" description="Helical" evidence="7">
    <location>
        <begin position="229"/>
        <end position="248"/>
    </location>
</feature>
<evidence type="ECO:0000256" key="6">
    <source>
        <dbReference type="ARBA" id="ARBA00023136"/>
    </source>
</evidence>
<feature type="transmembrane region" description="Helical" evidence="7">
    <location>
        <begin position="12"/>
        <end position="38"/>
    </location>
</feature>
<dbReference type="EMBL" id="JADBEF010000001">
    <property type="protein sequence ID" value="MBE1560469.1"/>
    <property type="molecule type" value="Genomic_DNA"/>
</dbReference>
<keyword evidence="10" id="KW-1185">Reference proteome</keyword>
<feature type="transmembrane region" description="Helical" evidence="7">
    <location>
        <begin position="50"/>
        <end position="68"/>
    </location>
</feature>
<dbReference type="CDD" id="cd17321">
    <property type="entry name" value="MFS_MMR_MDR_like"/>
    <property type="match status" value="1"/>
</dbReference>
<feature type="transmembrane region" description="Helical" evidence="7">
    <location>
        <begin position="269"/>
        <end position="292"/>
    </location>
</feature>
<keyword evidence="3" id="KW-1003">Cell membrane</keyword>
<keyword evidence="2" id="KW-0813">Transport</keyword>
<evidence type="ECO:0000256" key="5">
    <source>
        <dbReference type="ARBA" id="ARBA00022989"/>
    </source>
</evidence>
<comment type="subcellular location">
    <subcellularLocation>
        <location evidence="1">Cell membrane</location>
        <topology evidence="1">Multi-pass membrane protein</topology>
    </subcellularLocation>
</comment>
<evidence type="ECO:0000259" key="8">
    <source>
        <dbReference type="PROSITE" id="PS50850"/>
    </source>
</evidence>
<feature type="transmembrane region" description="Helical" evidence="7">
    <location>
        <begin position="438"/>
        <end position="457"/>
    </location>
</feature>
<feature type="transmembrane region" description="Helical" evidence="7">
    <location>
        <begin position="202"/>
        <end position="223"/>
    </location>
</feature>
<dbReference type="PANTHER" id="PTHR42718:SF46">
    <property type="entry name" value="BLR6921 PROTEIN"/>
    <property type="match status" value="1"/>
</dbReference>
<dbReference type="PROSITE" id="PS50850">
    <property type="entry name" value="MFS"/>
    <property type="match status" value="1"/>
</dbReference>
<feature type="domain" description="Major facilitator superfamily (MFS) profile" evidence="8">
    <location>
        <begin position="14"/>
        <end position="462"/>
    </location>
</feature>
<keyword evidence="6 7" id="KW-0472">Membrane</keyword>
<dbReference type="Gene3D" id="1.20.1720.10">
    <property type="entry name" value="Multidrug resistance protein D"/>
    <property type="match status" value="1"/>
</dbReference>
<keyword evidence="4 7" id="KW-0812">Transmembrane</keyword>
<proteinExistence type="predicted"/>
<dbReference type="Proteomes" id="UP000661607">
    <property type="component" value="Unassembled WGS sequence"/>
</dbReference>
<evidence type="ECO:0000256" key="7">
    <source>
        <dbReference type="SAM" id="Phobius"/>
    </source>
</evidence>
<evidence type="ECO:0000313" key="9">
    <source>
        <dbReference type="EMBL" id="MBE1560469.1"/>
    </source>
</evidence>
<feature type="transmembrane region" description="Helical" evidence="7">
    <location>
        <begin position="331"/>
        <end position="351"/>
    </location>
</feature>
<evidence type="ECO:0000256" key="2">
    <source>
        <dbReference type="ARBA" id="ARBA00022448"/>
    </source>
</evidence>
<dbReference type="SUPFAM" id="SSF103473">
    <property type="entry name" value="MFS general substrate transporter"/>
    <property type="match status" value="1"/>
</dbReference>
<evidence type="ECO:0000256" key="4">
    <source>
        <dbReference type="ARBA" id="ARBA00022692"/>
    </source>
</evidence>
<name>A0ABR9KEK7_9ACTN</name>
<evidence type="ECO:0000256" key="3">
    <source>
        <dbReference type="ARBA" id="ARBA00022475"/>
    </source>
</evidence>
<feature type="transmembrane region" description="Helical" evidence="7">
    <location>
        <begin position="142"/>
        <end position="163"/>
    </location>
</feature>
<dbReference type="PANTHER" id="PTHR42718">
    <property type="entry name" value="MAJOR FACILITATOR SUPERFAMILY MULTIDRUG TRANSPORTER MFSC"/>
    <property type="match status" value="1"/>
</dbReference>
<gene>
    <name evidence="9" type="ORF">H4W81_003248</name>
</gene>
<dbReference type="InterPro" id="IPR036259">
    <property type="entry name" value="MFS_trans_sf"/>
</dbReference>
<evidence type="ECO:0000313" key="10">
    <source>
        <dbReference type="Proteomes" id="UP000661607"/>
    </source>
</evidence>
<organism evidence="9 10">
    <name type="scientific">Nonomuraea africana</name>
    <dbReference type="NCBI Taxonomy" id="46171"/>
    <lineage>
        <taxon>Bacteria</taxon>
        <taxon>Bacillati</taxon>
        <taxon>Actinomycetota</taxon>
        <taxon>Actinomycetes</taxon>
        <taxon>Streptosporangiales</taxon>
        <taxon>Streptosporangiaceae</taxon>
        <taxon>Nonomuraea</taxon>
    </lineage>
</organism>
<feature type="transmembrane region" description="Helical" evidence="7">
    <location>
        <begin position="169"/>
        <end position="190"/>
    </location>
</feature>
<keyword evidence="5 7" id="KW-1133">Transmembrane helix</keyword>
<feature type="transmembrane region" description="Helical" evidence="7">
    <location>
        <begin position="80"/>
        <end position="104"/>
    </location>
</feature>
<dbReference type="RefSeq" id="WP_192775539.1">
    <property type="nucleotide sequence ID" value="NZ_BAAASY010000040.1"/>
</dbReference>
<reference evidence="9 10" key="1">
    <citation type="submission" date="2020-10" db="EMBL/GenBank/DDBJ databases">
        <title>Sequencing the genomes of 1000 actinobacteria strains.</title>
        <authorList>
            <person name="Klenk H.-P."/>
        </authorList>
    </citation>
    <scope>NUCLEOTIDE SEQUENCE [LARGE SCALE GENOMIC DNA]</scope>
    <source>
        <strain evidence="9 10">DSM 43748</strain>
    </source>
</reference>
<evidence type="ECO:0000256" key="1">
    <source>
        <dbReference type="ARBA" id="ARBA00004651"/>
    </source>
</evidence>
<feature type="transmembrane region" description="Helical" evidence="7">
    <location>
        <begin position="357"/>
        <end position="384"/>
    </location>
</feature>
<feature type="transmembrane region" description="Helical" evidence="7">
    <location>
        <begin position="298"/>
        <end position="319"/>
    </location>
</feature>
<dbReference type="InterPro" id="IPR020846">
    <property type="entry name" value="MFS_dom"/>
</dbReference>
<sequence>MTSTQSTSRGPGILLAVLCLAQFMLILDVAVVAVALPTIQPDLGISPADIQWVGTAYALAFGGFLVTAGRMADLFGARKLMVLGLIVFAVASLGCGLAETGWMLFASRGLQGLGAALVSPAALSIVTTSFGEGEGRAKAMGVWGAVSAGGAVAGQLLGGVLIGLAGWEWIFFVNLPIAALVLLAVLFGVSATPGRASGRTDVVGAALLTGAFVLLVTGASQAAKQGLSAPVALLGLAAVVLLGAFWVTERRVQDPIVPLGLFRNRHVTLGNVICFASSATVMATVFLAAMVMQQVLGASALQAGLSFAPVSAVITVVALKSGAAVARFGVRNVLLASALLIAAGSLLLATVPAEGSFLLHVVPGLLVSGIGGGLGFAPGMLVATTGVADHQQGLASGLLSTSQQLGGVFGLAALNLVAVQAASAAVGSADAAVAGYRAGFLAALVFPAVVAVCSLALPRQQAPAAMSAGGSSTAPDPVG</sequence>
<dbReference type="Gene3D" id="1.20.1250.20">
    <property type="entry name" value="MFS general substrate transporter like domains"/>
    <property type="match status" value="1"/>
</dbReference>
<dbReference type="Pfam" id="PF07690">
    <property type="entry name" value="MFS_1"/>
    <property type="match status" value="1"/>
</dbReference>
<comment type="caution">
    <text evidence="9">The sequence shown here is derived from an EMBL/GenBank/DDBJ whole genome shotgun (WGS) entry which is preliminary data.</text>
</comment>
<accession>A0ABR9KEK7</accession>